<name>A0ABZ0LPF2_9ACTN</name>
<feature type="compositionally biased region" description="Acidic residues" evidence="1">
    <location>
        <begin position="135"/>
        <end position="147"/>
    </location>
</feature>
<evidence type="ECO:0000313" key="3">
    <source>
        <dbReference type="Proteomes" id="UP001301731"/>
    </source>
</evidence>
<dbReference type="RefSeq" id="WP_318102243.1">
    <property type="nucleotide sequence ID" value="NZ_CP137573.1"/>
</dbReference>
<feature type="compositionally biased region" description="Pro residues" evidence="1">
    <location>
        <begin position="173"/>
        <end position="186"/>
    </location>
</feature>
<sequence length="518" mass="52797">MPEALLRAWLADPRAPRLCLVPALPAVTLPGVTWLSLAGHGVPGAVWALANTLGVAARTPGELLSALLADGRRRVLALPGLADAEDPKGLAELVLALADLGCLRLLVESPAPLTARLSQGPAVLLEELEEAHWPDDDDFTSLTDEPEPPAATEPVPAATEPAPAPAAVEPEAPALPPPPPPAPLPPLDLDDPYAVCAADPKRVTVGYDRDGAAHGGLGRAWVRAGQAVTREVPVAVRAFTLLTALGEEADAGLRAALTDLAGDGPWRLVASRVKGDRTPPWPGPAAALTITPGGRLLLADDLGTVHPLHAADATPAGEPAATSVRPRSLAALGDGTLLLLDERGRLRTERGPGNRLTRAVADTLAQHPGSAFAAAAGPLLVGDRMGSVHVFGTEGVHQAALHAGRVTALASVDEPVPMACSGGADGAVRTWTPGCTPRPAPVAERDCAVVALAAAPGADGPNLLVAWADGLVELYRSGGPGPEPLRFRPGPPVRSLALTADGTAVVGTDESLTLLRPA</sequence>
<evidence type="ECO:0000256" key="1">
    <source>
        <dbReference type="SAM" id="MobiDB-lite"/>
    </source>
</evidence>
<proteinExistence type="predicted"/>
<dbReference type="Proteomes" id="UP001301731">
    <property type="component" value="Chromosome"/>
</dbReference>
<accession>A0ABZ0LPF2</accession>
<organism evidence="2 3">
    <name type="scientific">Streptomyces solicathayae</name>
    <dbReference type="NCBI Taxonomy" id="3081768"/>
    <lineage>
        <taxon>Bacteria</taxon>
        <taxon>Bacillati</taxon>
        <taxon>Actinomycetota</taxon>
        <taxon>Actinomycetes</taxon>
        <taxon>Kitasatosporales</taxon>
        <taxon>Streptomycetaceae</taxon>
        <taxon>Streptomyces</taxon>
    </lineage>
</organism>
<feature type="compositionally biased region" description="Low complexity" evidence="1">
    <location>
        <begin position="150"/>
        <end position="172"/>
    </location>
</feature>
<gene>
    <name evidence="2" type="ORF">R2D22_08120</name>
</gene>
<dbReference type="InterPro" id="IPR015943">
    <property type="entry name" value="WD40/YVTN_repeat-like_dom_sf"/>
</dbReference>
<feature type="region of interest" description="Disordered" evidence="1">
    <location>
        <begin position="135"/>
        <end position="191"/>
    </location>
</feature>
<protein>
    <submittedName>
        <fullName evidence="2">Uncharacterized protein</fullName>
    </submittedName>
</protein>
<keyword evidence="3" id="KW-1185">Reference proteome</keyword>
<evidence type="ECO:0000313" key="2">
    <source>
        <dbReference type="EMBL" id="WOX21354.1"/>
    </source>
</evidence>
<dbReference type="EMBL" id="CP137573">
    <property type="protein sequence ID" value="WOX21354.1"/>
    <property type="molecule type" value="Genomic_DNA"/>
</dbReference>
<dbReference type="SUPFAM" id="SSF101898">
    <property type="entry name" value="NHL repeat"/>
    <property type="match status" value="1"/>
</dbReference>
<dbReference type="Gene3D" id="2.130.10.10">
    <property type="entry name" value="YVTN repeat-like/Quinoprotein amine dehydrogenase"/>
    <property type="match status" value="1"/>
</dbReference>
<reference evidence="2 3" key="1">
    <citation type="submission" date="2023-10" db="EMBL/GenBank/DDBJ databases">
        <title>The genome sequence of Streptomyces sp. HUAS YS2.</title>
        <authorList>
            <person name="Mo P."/>
        </authorList>
    </citation>
    <scope>NUCLEOTIDE SEQUENCE [LARGE SCALE GENOMIC DNA]</scope>
    <source>
        <strain evidence="2 3">HUAS YS2</strain>
    </source>
</reference>